<evidence type="ECO:0000313" key="2">
    <source>
        <dbReference type="EMBL" id="PWA65659.1"/>
    </source>
</evidence>
<name>A0A2U1MWP0_ARTAN</name>
<organism evidence="2 3">
    <name type="scientific">Artemisia annua</name>
    <name type="common">Sweet wormwood</name>
    <dbReference type="NCBI Taxonomy" id="35608"/>
    <lineage>
        <taxon>Eukaryota</taxon>
        <taxon>Viridiplantae</taxon>
        <taxon>Streptophyta</taxon>
        <taxon>Embryophyta</taxon>
        <taxon>Tracheophyta</taxon>
        <taxon>Spermatophyta</taxon>
        <taxon>Magnoliopsida</taxon>
        <taxon>eudicotyledons</taxon>
        <taxon>Gunneridae</taxon>
        <taxon>Pentapetalae</taxon>
        <taxon>asterids</taxon>
        <taxon>campanulids</taxon>
        <taxon>Asterales</taxon>
        <taxon>Asteraceae</taxon>
        <taxon>Asteroideae</taxon>
        <taxon>Anthemideae</taxon>
        <taxon>Artemisiinae</taxon>
        <taxon>Artemisia</taxon>
    </lineage>
</organism>
<evidence type="ECO:0000313" key="3">
    <source>
        <dbReference type="Proteomes" id="UP000245207"/>
    </source>
</evidence>
<proteinExistence type="predicted"/>
<sequence>MGEIYKKYFKMSQVPYTELCDVDPMLDDIIFVARCISIWHSHAKGRPNDPWSLDAVFMDPHGNRIQATIKKDFMTKFAGLLEEGVCYHIRNFGVGENDENDQAMEDSQNLFVECRIATDLWSMVKRWGSLDDYPKI</sequence>
<protein>
    <recommendedName>
        <fullName evidence="1">Replication protein A 70 kDa DNA-binding subunit B/D first OB fold domain-containing protein</fullName>
    </recommendedName>
</protein>
<evidence type="ECO:0000259" key="1">
    <source>
        <dbReference type="Pfam" id="PF02721"/>
    </source>
</evidence>
<dbReference type="SUPFAM" id="SSF50249">
    <property type="entry name" value="Nucleic acid-binding proteins"/>
    <property type="match status" value="1"/>
</dbReference>
<dbReference type="AlphaFoldDB" id="A0A2U1MWP0"/>
<dbReference type="InterPro" id="IPR012340">
    <property type="entry name" value="NA-bd_OB-fold"/>
</dbReference>
<comment type="caution">
    <text evidence="2">The sequence shown here is derived from an EMBL/GenBank/DDBJ whole genome shotgun (WGS) entry which is preliminary data.</text>
</comment>
<dbReference type="InterPro" id="IPR003871">
    <property type="entry name" value="RFA1B/D_OB_1st"/>
</dbReference>
<dbReference type="OrthoDB" id="1414720at2759"/>
<dbReference type="Pfam" id="PF02721">
    <property type="entry name" value="DUF223"/>
    <property type="match status" value="1"/>
</dbReference>
<dbReference type="Proteomes" id="UP000245207">
    <property type="component" value="Unassembled WGS sequence"/>
</dbReference>
<accession>A0A2U1MWP0</accession>
<dbReference type="EMBL" id="PKPP01004177">
    <property type="protein sequence ID" value="PWA65659.1"/>
    <property type="molecule type" value="Genomic_DNA"/>
</dbReference>
<gene>
    <name evidence="2" type="ORF">CTI12_AA332410</name>
</gene>
<dbReference type="Gene3D" id="2.40.50.140">
    <property type="entry name" value="Nucleic acid-binding proteins"/>
    <property type="match status" value="1"/>
</dbReference>
<feature type="domain" description="Replication protein A 70 kDa DNA-binding subunit B/D first OB fold" evidence="1">
    <location>
        <begin position="16"/>
        <end position="100"/>
    </location>
</feature>
<keyword evidence="3" id="KW-1185">Reference proteome</keyword>
<reference evidence="2 3" key="1">
    <citation type="journal article" date="2018" name="Mol. Plant">
        <title>The genome of Artemisia annua provides insight into the evolution of Asteraceae family and artemisinin biosynthesis.</title>
        <authorList>
            <person name="Shen Q."/>
            <person name="Zhang L."/>
            <person name="Liao Z."/>
            <person name="Wang S."/>
            <person name="Yan T."/>
            <person name="Shi P."/>
            <person name="Liu M."/>
            <person name="Fu X."/>
            <person name="Pan Q."/>
            <person name="Wang Y."/>
            <person name="Lv Z."/>
            <person name="Lu X."/>
            <person name="Zhang F."/>
            <person name="Jiang W."/>
            <person name="Ma Y."/>
            <person name="Chen M."/>
            <person name="Hao X."/>
            <person name="Li L."/>
            <person name="Tang Y."/>
            <person name="Lv G."/>
            <person name="Zhou Y."/>
            <person name="Sun X."/>
            <person name="Brodelius P.E."/>
            <person name="Rose J.K.C."/>
            <person name="Tang K."/>
        </authorList>
    </citation>
    <scope>NUCLEOTIDE SEQUENCE [LARGE SCALE GENOMIC DNA]</scope>
    <source>
        <strain evidence="3">cv. Huhao1</strain>
        <tissue evidence="2">Leaf</tissue>
    </source>
</reference>